<keyword evidence="5 11" id="KW-0808">Transferase</keyword>
<evidence type="ECO:0000313" key="14">
    <source>
        <dbReference type="Proteomes" id="UP000663981"/>
    </source>
</evidence>
<evidence type="ECO:0000256" key="2">
    <source>
        <dbReference type="ARBA" id="ARBA00011738"/>
    </source>
</evidence>
<dbReference type="Pfam" id="PF00456">
    <property type="entry name" value="Transketolase_N"/>
    <property type="match status" value="1"/>
</dbReference>
<comment type="cofactor">
    <cofactor evidence="11">
        <name>thiamine diphosphate</name>
        <dbReference type="ChEBI" id="CHEBI:58937"/>
    </cofactor>
    <text evidence="11">Binds 1 thiamine pyrophosphate per subunit.</text>
</comment>
<evidence type="ECO:0000256" key="7">
    <source>
        <dbReference type="ARBA" id="ARBA00022842"/>
    </source>
</evidence>
<dbReference type="CDD" id="cd02012">
    <property type="entry name" value="TPP_TK"/>
    <property type="match status" value="1"/>
</dbReference>
<evidence type="ECO:0000256" key="11">
    <source>
        <dbReference type="RuleBase" id="RU004996"/>
    </source>
</evidence>
<organism evidence="13 14">
    <name type="scientific">Metabacillus bambusae</name>
    <dbReference type="NCBI Taxonomy" id="2795218"/>
    <lineage>
        <taxon>Bacteria</taxon>
        <taxon>Bacillati</taxon>
        <taxon>Bacillota</taxon>
        <taxon>Bacilli</taxon>
        <taxon>Bacillales</taxon>
        <taxon>Bacillaceae</taxon>
        <taxon>Metabacillus</taxon>
    </lineage>
</organism>
<dbReference type="InterPro" id="IPR049557">
    <property type="entry name" value="Transketolase_CS"/>
</dbReference>
<keyword evidence="7 11" id="KW-0460">Magnesium</keyword>
<dbReference type="PROSITE" id="PS00801">
    <property type="entry name" value="TRANSKETOLASE_1"/>
    <property type="match status" value="1"/>
</dbReference>
<dbReference type="Pfam" id="PF02779">
    <property type="entry name" value="Transket_pyr"/>
    <property type="match status" value="1"/>
</dbReference>
<dbReference type="SUPFAM" id="SSF52922">
    <property type="entry name" value="TK C-terminal domain-like"/>
    <property type="match status" value="1"/>
</dbReference>
<dbReference type="EMBL" id="JAGDEL010000032">
    <property type="protein sequence ID" value="MBO1515181.1"/>
    <property type="molecule type" value="Genomic_DNA"/>
</dbReference>
<evidence type="ECO:0000256" key="1">
    <source>
        <dbReference type="ARBA" id="ARBA00007131"/>
    </source>
</evidence>
<accession>A0ABS3NA75</accession>
<evidence type="ECO:0000256" key="8">
    <source>
        <dbReference type="ARBA" id="ARBA00023052"/>
    </source>
</evidence>
<dbReference type="Proteomes" id="UP000663981">
    <property type="component" value="Unassembled WGS sequence"/>
</dbReference>
<dbReference type="Gene3D" id="3.40.50.970">
    <property type="match status" value="2"/>
</dbReference>
<dbReference type="EC" id="2.2.1.1" evidence="3 10"/>
<reference evidence="13 14" key="1">
    <citation type="submission" date="2021-03" db="EMBL/GenBank/DDBJ databases">
        <title>Whole genome sequence of Metabacillus bambusae BG109.</title>
        <authorList>
            <person name="Jeong J.W."/>
        </authorList>
    </citation>
    <scope>NUCLEOTIDE SEQUENCE [LARGE SCALE GENOMIC DNA]</scope>
    <source>
        <strain evidence="13 14">BG109</strain>
    </source>
</reference>
<name>A0ABS3NA75_9BACI</name>
<dbReference type="Pfam" id="PF22613">
    <property type="entry name" value="Transketolase_C_1"/>
    <property type="match status" value="1"/>
</dbReference>
<proteinExistence type="inferred from homology"/>
<keyword evidence="8 11" id="KW-0786">Thiamine pyrophosphate</keyword>
<sequence length="693" mass="75601">MVQKLKQTPNKITLKKIIKERNRLTTLQTKQAIAQLAINTIRTLSIDTIEKANSGHPGITMGAAPMAYILWAKEMNINPTNPEWINRDRFILSAGHGSALLYSMLHLFGYGLTIDDLKNFRQWGSKTPGHPEFGHTAGVDATTGPLGQGIGMAVGMAMAECHLAETYNKEKFNVINHYTYSLCGDGDLMEGVSAEAASLAGHLKLGRLVVLYDSNDISLDGDLNLSFSESVEDRFKAYRWQVLRVEDGNDIEAIQKAIQEAKADTERPTLIEVKTTIGFGSPNKSGSAASHGAPLGEEEVKLTKAAYQWEAEEPFFVPEEVEKHFASIVEKGKATEQAWNELFEGYKAAYPELAAQFECAIKGELLVNWKEVLPVFESGSKIATRASSGKVLNAAANAIPQMIGGSADLAGSNKTLITSEKNFALDGYAARNIWFGVREFAMGSALNGMVLHGGVKVFGATFFVFSDYLRPAIRLAALMKLPVTYVFTHDSIAVGEDGPTHQPIEHLAALRAMPGISVIRPAEAKETAAAWRLALESQDHPTALVLTRQDLPTLKIDQEQVYEGVKKGAYVVSQAKGEVAGLLLATGSEVTLALEAQQVLENEGVYVSVVSMPSWDLFEQQSVEYKESVIPSHVTARVAIELGSKFGWREYVGQTGKTITIDHFGASAPANKLLQEYGFTVENIIETFKMIVK</sequence>
<comment type="subunit">
    <text evidence="2 11">Homodimer.</text>
</comment>
<gene>
    <name evidence="13" type="primary">tkt</name>
    <name evidence="13" type="ORF">I7822_26540</name>
</gene>
<evidence type="ECO:0000256" key="4">
    <source>
        <dbReference type="ARBA" id="ARBA00016662"/>
    </source>
</evidence>
<dbReference type="GO" id="GO:0004802">
    <property type="term" value="F:transketolase activity"/>
    <property type="evidence" value="ECO:0007669"/>
    <property type="project" value="UniProtKB-EC"/>
</dbReference>
<comment type="caution">
    <text evidence="13">The sequence shown here is derived from an EMBL/GenBank/DDBJ whole genome shotgun (WGS) entry which is preliminary data.</text>
</comment>
<dbReference type="InterPro" id="IPR005474">
    <property type="entry name" value="Transketolase_N"/>
</dbReference>
<dbReference type="PANTHER" id="PTHR43522:SF2">
    <property type="entry name" value="TRANSKETOLASE 1-RELATED"/>
    <property type="match status" value="1"/>
</dbReference>
<keyword evidence="11" id="KW-0106">Calcium</keyword>
<dbReference type="InterPro" id="IPR029061">
    <property type="entry name" value="THDP-binding"/>
</dbReference>
<dbReference type="InterPro" id="IPR009014">
    <property type="entry name" value="Transketo_C/PFOR_II"/>
</dbReference>
<dbReference type="InterPro" id="IPR020826">
    <property type="entry name" value="Transketolase_BS"/>
</dbReference>
<dbReference type="PROSITE" id="PS00802">
    <property type="entry name" value="TRANSKETOLASE_2"/>
    <property type="match status" value="1"/>
</dbReference>
<dbReference type="InterPro" id="IPR005475">
    <property type="entry name" value="Transketolase-like_Pyr-bd"/>
</dbReference>
<comment type="similarity">
    <text evidence="1 11">Belongs to the transketolase family.</text>
</comment>
<evidence type="ECO:0000256" key="9">
    <source>
        <dbReference type="ARBA" id="ARBA00049473"/>
    </source>
</evidence>
<feature type="domain" description="Transketolase-like pyrimidine-binding" evidence="12">
    <location>
        <begin position="382"/>
        <end position="553"/>
    </location>
</feature>
<comment type="function">
    <text evidence="11">Catalyzes the transfer of a two-carbon ketol group from a ketose donor to an aldose acceptor, via a covalent intermediate with the cofactor thiamine pyrophosphate.</text>
</comment>
<keyword evidence="14" id="KW-1185">Reference proteome</keyword>
<evidence type="ECO:0000256" key="6">
    <source>
        <dbReference type="ARBA" id="ARBA00022723"/>
    </source>
</evidence>
<comment type="cofactor">
    <cofactor evidence="11">
        <name>Mg(2+)</name>
        <dbReference type="ChEBI" id="CHEBI:18420"/>
    </cofactor>
    <cofactor evidence="11">
        <name>Ca(2+)</name>
        <dbReference type="ChEBI" id="CHEBI:29108"/>
    </cofactor>
    <cofactor evidence="11">
        <name>Mn(2+)</name>
        <dbReference type="ChEBI" id="CHEBI:29035"/>
    </cofactor>
    <cofactor evidence="11">
        <name>Co(2+)</name>
        <dbReference type="ChEBI" id="CHEBI:48828"/>
    </cofactor>
    <text evidence="11">Binds 1 Mg(2+) ion per subunit. Can also utilize other divalent metal cations, such as Ca(2+), Mn(2+) and Co(2+).</text>
</comment>
<dbReference type="InterPro" id="IPR005478">
    <property type="entry name" value="Transketolase_bac-like"/>
</dbReference>
<keyword evidence="6 11" id="KW-0479">Metal-binding</keyword>
<evidence type="ECO:0000256" key="10">
    <source>
        <dbReference type="NCBIfam" id="TIGR00232"/>
    </source>
</evidence>
<evidence type="ECO:0000313" key="13">
    <source>
        <dbReference type="EMBL" id="MBO1515181.1"/>
    </source>
</evidence>
<comment type="catalytic activity">
    <reaction evidence="9 11">
        <text>D-sedoheptulose 7-phosphate + D-glyceraldehyde 3-phosphate = aldehydo-D-ribose 5-phosphate + D-xylulose 5-phosphate</text>
        <dbReference type="Rhea" id="RHEA:10508"/>
        <dbReference type="ChEBI" id="CHEBI:57483"/>
        <dbReference type="ChEBI" id="CHEBI:57737"/>
        <dbReference type="ChEBI" id="CHEBI:58273"/>
        <dbReference type="ChEBI" id="CHEBI:59776"/>
        <dbReference type="EC" id="2.2.1.1"/>
    </reaction>
</comment>
<dbReference type="SUPFAM" id="SSF52518">
    <property type="entry name" value="Thiamin diphosphate-binding fold (THDP-binding)"/>
    <property type="match status" value="2"/>
</dbReference>
<dbReference type="SMART" id="SM00861">
    <property type="entry name" value="Transket_pyr"/>
    <property type="match status" value="1"/>
</dbReference>
<evidence type="ECO:0000256" key="3">
    <source>
        <dbReference type="ARBA" id="ARBA00013152"/>
    </source>
</evidence>
<evidence type="ECO:0000256" key="5">
    <source>
        <dbReference type="ARBA" id="ARBA00022679"/>
    </source>
</evidence>
<dbReference type="InterPro" id="IPR033247">
    <property type="entry name" value="Transketolase_fam"/>
</dbReference>
<dbReference type="Gene3D" id="3.40.50.920">
    <property type="match status" value="1"/>
</dbReference>
<dbReference type="InterPro" id="IPR055152">
    <property type="entry name" value="Transketolase-like_C_2"/>
</dbReference>
<dbReference type="CDD" id="cd07033">
    <property type="entry name" value="TPP_PYR_DXS_TK_like"/>
    <property type="match status" value="1"/>
</dbReference>
<protein>
    <recommendedName>
        <fullName evidence="4 10">Transketolase</fullName>
        <ecNumber evidence="3 10">2.2.1.1</ecNumber>
    </recommendedName>
</protein>
<evidence type="ECO:0000259" key="12">
    <source>
        <dbReference type="SMART" id="SM00861"/>
    </source>
</evidence>
<dbReference type="NCBIfam" id="TIGR00232">
    <property type="entry name" value="tktlase_bact"/>
    <property type="match status" value="1"/>
</dbReference>
<dbReference type="PANTHER" id="PTHR43522">
    <property type="entry name" value="TRANSKETOLASE"/>
    <property type="match status" value="1"/>
</dbReference>